<dbReference type="Proteomes" id="UP000293172">
    <property type="component" value="Unassembled WGS sequence"/>
</dbReference>
<protein>
    <recommendedName>
        <fullName evidence="1">YjiS-like domain-containing protein</fullName>
    </recommendedName>
</protein>
<dbReference type="OrthoDB" id="6496803at2"/>
<dbReference type="EMBL" id="QJUL01000002">
    <property type="protein sequence ID" value="TBU96959.1"/>
    <property type="molecule type" value="Genomic_DNA"/>
</dbReference>
<name>A0A4Q9R8K6_9GAMM</name>
<dbReference type="RefSeq" id="WP_131197199.1">
    <property type="nucleotide sequence ID" value="NZ_QJUL01000002.1"/>
</dbReference>
<gene>
    <name evidence="2" type="ORF">DNK44_01885</name>
</gene>
<sequence>MNGLSDVRLTLTRSELDGSHRPRMVDQVTSGKTMAQRWKLFLRRLATRRALLELSDAHLRDIGLTREQARQEALLPFWKL</sequence>
<reference evidence="2 3" key="1">
    <citation type="submission" date="2018-06" db="EMBL/GenBank/DDBJ databases">
        <title>Three novel Pseudomonas species isolated from symptomatic oak.</title>
        <authorList>
            <person name="Bueno-Gonzalez V."/>
            <person name="Brady C."/>
        </authorList>
    </citation>
    <scope>NUCLEOTIDE SEQUENCE [LARGE SCALE GENOMIC DNA]</scope>
    <source>
        <strain evidence="2 3">P6B</strain>
    </source>
</reference>
<dbReference type="Pfam" id="PF06568">
    <property type="entry name" value="YjiS-like"/>
    <property type="match status" value="1"/>
</dbReference>
<comment type="caution">
    <text evidence="2">The sequence shown here is derived from an EMBL/GenBank/DDBJ whole genome shotgun (WGS) entry which is preliminary data.</text>
</comment>
<accession>A0A4Q9R8K6</accession>
<dbReference type="InterPro" id="IPR009506">
    <property type="entry name" value="YjiS-like"/>
</dbReference>
<evidence type="ECO:0000259" key="1">
    <source>
        <dbReference type="Pfam" id="PF06568"/>
    </source>
</evidence>
<feature type="domain" description="YjiS-like" evidence="1">
    <location>
        <begin position="36"/>
        <end position="70"/>
    </location>
</feature>
<organism evidence="2 3">
    <name type="scientific">Phytopseudomonas dryadis</name>
    <dbReference type="NCBI Taxonomy" id="2487520"/>
    <lineage>
        <taxon>Bacteria</taxon>
        <taxon>Pseudomonadati</taxon>
        <taxon>Pseudomonadota</taxon>
        <taxon>Gammaproteobacteria</taxon>
        <taxon>Pseudomonadales</taxon>
        <taxon>Pseudomonadaceae</taxon>
        <taxon>Phytopseudomonas</taxon>
    </lineage>
</organism>
<proteinExistence type="predicted"/>
<evidence type="ECO:0000313" key="3">
    <source>
        <dbReference type="Proteomes" id="UP000293172"/>
    </source>
</evidence>
<dbReference type="AlphaFoldDB" id="A0A4Q9R8K6"/>
<evidence type="ECO:0000313" key="2">
    <source>
        <dbReference type="EMBL" id="TBU96959.1"/>
    </source>
</evidence>